<dbReference type="STRING" id="1538553.JT25_002950"/>
<dbReference type="Proteomes" id="UP000030512">
    <property type="component" value="Chromosome"/>
</dbReference>
<dbReference type="KEGG" id="mdn:JT25_002950"/>
<evidence type="ECO:0000313" key="2">
    <source>
        <dbReference type="Proteomes" id="UP000030512"/>
    </source>
</evidence>
<proteinExistence type="predicted"/>
<keyword evidence="2" id="KW-1185">Reference proteome</keyword>
<protein>
    <submittedName>
        <fullName evidence="1">Uncharacterized protein</fullName>
    </submittedName>
</protein>
<dbReference type="AlphaFoldDB" id="A0A140E4Y3"/>
<name>A0A140E4Y3_9GAMM</name>
<organism evidence="1 2">
    <name type="scientific">Methylomonas denitrificans</name>
    <dbReference type="NCBI Taxonomy" id="1538553"/>
    <lineage>
        <taxon>Bacteria</taxon>
        <taxon>Pseudomonadati</taxon>
        <taxon>Pseudomonadota</taxon>
        <taxon>Gammaproteobacteria</taxon>
        <taxon>Methylococcales</taxon>
        <taxon>Methylococcaceae</taxon>
        <taxon>Methylomonas</taxon>
    </lineage>
</organism>
<reference evidence="1 2" key="1">
    <citation type="journal article" date="2015" name="Environ. Microbiol.">
        <title>Methane oxidation coupled to nitrate reduction under hypoxia by the Gammaproteobacterium Methylomonas denitrificans, sp. nov. type strain FJG1.</title>
        <authorList>
            <person name="Kits K.D."/>
            <person name="Klotz M.G."/>
            <person name="Stein L.Y."/>
        </authorList>
    </citation>
    <scope>NUCLEOTIDE SEQUENCE [LARGE SCALE GENOMIC DNA]</scope>
    <source>
        <strain evidence="1 2">FJG1</strain>
    </source>
</reference>
<accession>A0A140E4Y3</accession>
<gene>
    <name evidence="1" type="ORF">JT25_002950</name>
</gene>
<dbReference type="EMBL" id="CP014476">
    <property type="protein sequence ID" value="AMK75457.1"/>
    <property type="molecule type" value="Genomic_DNA"/>
</dbReference>
<sequence>MQQSSMQVKNLMCEYVSILTQPRKGGQDRNSLESNIRVYQQLERIIEPLLFLINADNTDIALL</sequence>
<evidence type="ECO:0000313" key="1">
    <source>
        <dbReference type="EMBL" id="AMK75457.1"/>
    </source>
</evidence>